<feature type="domain" description="Transcription initiation factor TFIID component TAF4 C-terminal" evidence="10">
    <location>
        <begin position="114"/>
        <end position="394"/>
    </location>
</feature>
<feature type="compositionally biased region" description="Low complexity" evidence="9">
    <location>
        <begin position="284"/>
        <end position="297"/>
    </location>
</feature>
<protein>
    <recommendedName>
        <fullName evidence="3">Transcription initiation factor TFIID subunit 4</fullName>
    </recommendedName>
    <alternativeName>
        <fullName evidence="8">TBP-associated factor 4</fullName>
    </alternativeName>
</protein>
<comment type="similarity">
    <text evidence="2">Belongs to the TAF4 family.</text>
</comment>
<dbReference type="AlphaFoldDB" id="A0A642UJC3"/>
<sequence>MDGPPAKRVKTEGEANVFDSADRYSEFANSVDSSVGSNPNYPYHQRPAPSQSVTRSYTQQPPSSSYSSNYNYPQGTNNYSTSFEPSRAPQTTSQASAATGSSGGGASAADPNKLNDALAAAGVNIAEEEEISSNLHSRAFATSSQAYRQQSMVKPQRLAPFLNQYQLAQFMARVAKENGVSQSFHNDHEMLEFVSAACENWMSQIISRMLILSHHRRRGIASFQQTNQSGQSSSAAKSAAKRQSQSQRSELSRELRNIAARQKELEEKRVLKRVALGLEKDANSEAASGDAKGAAAEEALHRSTNETAAMMTTGKKKYAWMDSAGAGSAKKGNGNGASSVTSDKNKQSALITARGDNGLRYREIRSGNSVMMKDLLSSLESERMCSQKALLKGYTKLKE</sequence>
<feature type="region of interest" description="Disordered" evidence="9">
    <location>
        <begin position="223"/>
        <end position="253"/>
    </location>
</feature>
<dbReference type="InterPro" id="IPR007900">
    <property type="entry name" value="TAF4_C"/>
</dbReference>
<evidence type="ECO:0000259" key="10">
    <source>
        <dbReference type="Pfam" id="PF05236"/>
    </source>
</evidence>
<evidence type="ECO:0000256" key="9">
    <source>
        <dbReference type="SAM" id="MobiDB-lite"/>
    </source>
</evidence>
<dbReference type="VEuPathDB" id="FungiDB:DIURU_004027"/>
<evidence type="ECO:0000313" key="12">
    <source>
        <dbReference type="Proteomes" id="UP000449547"/>
    </source>
</evidence>
<keyword evidence="5" id="KW-0804">Transcription</keyword>
<evidence type="ECO:0000256" key="4">
    <source>
        <dbReference type="ARBA" id="ARBA00023015"/>
    </source>
</evidence>
<feature type="compositionally biased region" description="Low complexity" evidence="9">
    <location>
        <begin position="59"/>
        <end position="74"/>
    </location>
</feature>
<name>A0A642UJC3_DIURU</name>
<dbReference type="OrthoDB" id="21060at2759"/>
<dbReference type="PANTHER" id="PTHR15138">
    <property type="entry name" value="TRANSCRIPTION INITIATION FACTOR TFIID SUBUNIT 4"/>
    <property type="match status" value="1"/>
</dbReference>
<dbReference type="Pfam" id="PF05236">
    <property type="entry name" value="TAF4"/>
    <property type="match status" value="1"/>
</dbReference>
<comment type="subcellular location">
    <subcellularLocation>
        <location evidence="1">Nucleus</location>
    </subcellularLocation>
</comment>
<dbReference type="GO" id="GO:0003677">
    <property type="term" value="F:DNA binding"/>
    <property type="evidence" value="ECO:0007669"/>
    <property type="project" value="TreeGrafter"/>
</dbReference>
<dbReference type="GO" id="GO:0005669">
    <property type="term" value="C:transcription factor TFIID complex"/>
    <property type="evidence" value="ECO:0007669"/>
    <property type="project" value="InterPro"/>
</dbReference>
<feature type="compositionally biased region" description="Polar residues" evidence="9">
    <location>
        <begin position="75"/>
        <end position="84"/>
    </location>
</feature>
<keyword evidence="6" id="KW-0539">Nucleus</keyword>
<keyword evidence="4" id="KW-0805">Transcription regulation</keyword>
<comment type="function">
    <text evidence="7">Functions as a component of the DNA-binding general transcription factor complex TFIID. Binding of TFIID to a promoter (with or without TATA element) is the initial step in pre-initiation complex (PIC) formation. TFIID plays a key role in the regulation of gene expression by RNA polymerase II through different activities such as transcription activator interaction, core promoter recognition and selectivity, TFIIA and TFIIB interaction, chromatin modification (histone acetylation by TAF1), facilitation of DNA opening and initiation of transcription.</text>
</comment>
<proteinExistence type="inferred from homology"/>
<reference evidence="11 12" key="1">
    <citation type="submission" date="2019-07" db="EMBL/GenBank/DDBJ databases">
        <title>Genome assembly of two rare yeast pathogens: Diutina rugosa and Trichomonascus ciferrii.</title>
        <authorList>
            <person name="Mixao V."/>
            <person name="Saus E."/>
            <person name="Hansen A."/>
            <person name="Lass-Flor C."/>
            <person name="Gabaldon T."/>
        </authorList>
    </citation>
    <scope>NUCLEOTIDE SEQUENCE [LARGE SCALE GENOMIC DNA]</scope>
    <source>
        <strain evidence="11 12">CBS 613</strain>
    </source>
</reference>
<dbReference type="GeneID" id="54782678"/>
<feature type="region of interest" description="Disordered" evidence="9">
    <location>
        <begin position="327"/>
        <end position="351"/>
    </location>
</feature>
<evidence type="ECO:0000313" key="11">
    <source>
        <dbReference type="EMBL" id="KAA8899986.1"/>
    </source>
</evidence>
<evidence type="ECO:0000256" key="6">
    <source>
        <dbReference type="ARBA" id="ARBA00023242"/>
    </source>
</evidence>
<dbReference type="EMBL" id="SWFT01000119">
    <property type="protein sequence ID" value="KAA8899986.1"/>
    <property type="molecule type" value="Genomic_DNA"/>
</dbReference>
<feature type="compositionally biased region" description="Polar residues" evidence="9">
    <location>
        <begin position="27"/>
        <end position="40"/>
    </location>
</feature>
<evidence type="ECO:0000256" key="1">
    <source>
        <dbReference type="ARBA" id="ARBA00004123"/>
    </source>
</evidence>
<dbReference type="GO" id="GO:0006367">
    <property type="term" value="P:transcription initiation at RNA polymerase II promoter"/>
    <property type="evidence" value="ECO:0007669"/>
    <property type="project" value="TreeGrafter"/>
</dbReference>
<dbReference type="OMA" id="YGWLTSS"/>
<feature type="compositionally biased region" description="Polar residues" evidence="9">
    <location>
        <begin position="48"/>
        <end position="58"/>
    </location>
</feature>
<feature type="region of interest" description="Disordered" evidence="9">
    <location>
        <begin position="282"/>
        <end position="307"/>
    </location>
</feature>
<keyword evidence="12" id="KW-1185">Reference proteome</keyword>
<organism evidence="11 12">
    <name type="scientific">Diutina rugosa</name>
    <name type="common">Yeast</name>
    <name type="synonym">Candida rugosa</name>
    <dbReference type="NCBI Taxonomy" id="5481"/>
    <lineage>
        <taxon>Eukaryota</taxon>
        <taxon>Fungi</taxon>
        <taxon>Dikarya</taxon>
        <taxon>Ascomycota</taxon>
        <taxon>Saccharomycotina</taxon>
        <taxon>Pichiomycetes</taxon>
        <taxon>Debaryomycetaceae</taxon>
        <taxon>Diutina</taxon>
    </lineage>
</organism>
<dbReference type="RefSeq" id="XP_034011197.1">
    <property type="nucleotide sequence ID" value="XM_034156855.1"/>
</dbReference>
<evidence type="ECO:0000256" key="5">
    <source>
        <dbReference type="ARBA" id="ARBA00023163"/>
    </source>
</evidence>
<accession>A0A642UJC3</accession>
<dbReference type="InterPro" id="IPR045144">
    <property type="entry name" value="TAF4"/>
</dbReference>
<comment type="caution">
    <text evidence="11">The sequence shown here is derived from an EMBL/GenBank/DDBJ whole genome shotgun (WGS) entry which is preliminary data.</text>
</comment>
<evidence type="ECO:0000256" key="8">
    <source>
        <dbReference type="ARBA" id="ARBA00031747"/>
    </source>
</evidence>
<feature type="region of interest" description="Disordered" evidence="9">
    <location>
        <begin position="1"/>
        <end position="110"/>
    </location>
</feature>
<dbReference type="PANTHER" id="PTHR15138:SF14">
    <property type="entry name" value="TRANSCRIPTION INITIATION FACTOR TFIID SUBUNIT 4"/>
    <property type="match status" value="1"/>
</dbReference>
<dbReference type="CDD" id="cd08045">
    <property type="entry name" value="HFD_TAF4"/>
    <property type="match status" value="1"/>
</dbReference>
<dbReference type="GO" id="GO:0016251">
    <property type="term" value="F:RNA polymerase II general transcription initiation factor activity"/>
    <property type="evidence" value="ECO:0007669"/>
    <property type="project" value="TreeGrafter"/>
</dbReference>
<feature type="compositionally biased region" description="Low complexity" evidence="9">
    <location>
        <begin position="228"/>
        <end position="249"/>
    </location>
</feature>
<evidence type="ECO:0000256" key="2">
    <source>
        <dbReference type="ARBA" id="ARBA00006178"/>
    </source>
</evidence>
<feature type="compositionally biased region" description="Low complexity" evidence="9">
    <location>
        <begin position="90"/>
        <end position="100"/>
    </location>
</feature>
<evidence type="ECO:0000256" key="7">
    <source>
        <dbReference type="ARBA" id="ARBA00025346"/>
    </source>
</evidence>
<gene>
    <name evidence="11" type="ORF">DIURU_004027</name>
</gene>
<dbReference type="Proteomes" id="UP000449547">
    <property type="component" value="Unassembled WGS sequence"/>
</dbReference>
<feature type="compositionally biased region" description="Low complexity" evidence="9">
    <location>
        <begin position="327"/>
        <end position="339"/>
    </location>
</feature>
<evidence type="ECO:0000256" key="3">
    <source>
        <dbReference type="ARBA" id="ARBA00017306"/>
    </source>
</evidence>